<dbReference type="GeneID" id="63778581"/>
<feature type="region of interest" description="Disordered" evidence="2">
    <location>
        <begin position="320"/>
        <end position="447"/>
    </location>
</feature>
<dbReference type="PANTHER" id="PTHR42041">
    <property type="entry name" value="DNA ENDONUCLEASE ACTIVATOR CTP1 C-TERMINAL DOMAIN-CONTAINING PROTEIN"/>
    <property type="match status" value="1"/>
</dbReference>
<feature type="compositionally biased region" description="Basic and acidic residues" evidence="2">
    <location>
        <begin position="538"/>
        <end position="553"/>
    </location>
</feature>
<dbReference type="InParanoid" id="A0A1Y2DLH9"/>
<evidence type="ECO:0000313" key="3">
    <source>
        <dbReference type="EMBL" id="ORY60097.1"/>
    </source>
</evidence>
<dbReference type="PANTHER" id="PTHR42041:SF1">
    <property type="entry name" value="DNA ENDONUCLEASE ACTIVATOR CTP1 C-TERMINAL DOMAIN-CONTAINING PROTEIN"/>
    <property type="match status" value="1"/>
</dbReference>
<keyword evidence="4" id="KW-1185">Reference proteome</keyword>
<feature type="region of interest" description="Disordered" evidence="2">
    <location>
        <begin position="469"/>
        <end position="570"/>
    </location>
</feature>
<keyword evidence="1" id="KW-0175">Coiled coil</keyword>
<evidence type="ECO:0000256" key="1">
    <source>
        <dbReference type="SAM" id="Coils"/>
    </source>
</evidence>
<dbReference type="STRING" id="1141098.A0A1Y2DLH9"/>
<gene>
    <name evidence="3" type="ORF">BCR38DRAFT_460059</name>
</gene>
<feature type="compositionally biased region" description="Acidic residues" evidence="2">
    <location>
        <begin position="493"/>
        <end position="502"/>
    </location>
</feature>
<dbReference type="AlphaFoldDB" id="A0A1Y2DLH9"/>
<dbReference type="OrthoDB" id="4495335at2759"/>
<feature type="compositionally biased region" description="Basic and acidic residues" evidence="2">
    <location>
        <begin position="365"/>
        <end position="382"/>
    </location>
</feature>
<organism evidence="3 4">
    <name type="scientific">Pseudomassariella vexata</name>
    <dbReference type="NCBI Taxonomy" id="1141098"/>
    <lineage>
        <taxon>Eukaryota</taxon>
        <taxon>Fungi</taxon>
        <taxon>Dikarya</taxon>
        <taxon>Ascomycota</taxon>
        <taxon>Pezizomycotina</taxon>
        <taxon>Sordariomycetes</taxon>
        <taxon>Xylariomycetidae</taxon>
        <taxon>Amphisphaeriales</taxon>
        <taxon>Pseudomassariaceae</taxon>
        <taxon>Pseudomassariella</taxon>
    </lineage>
</organism>
<evidence type="ECO:0000313" key="4">
    <source>
        <dbReference type="Proteomes" id="UP000193689"/>
    </source>
</evidence>
<feature type="coiled-coil region" evidence="1">
    <location>
        <begin position="79"/>
        <end position="113"/>
    </location>
</feature>
<feature type="compositionally biased region" description="Polar residues" evidence="2">
    <location>
        <begin position="554"/>
        <end position="570"/>
    </location>
</feature>
<accession>A0A1Y2DLH9</accession>
<name>A0A1Y2DLH9_9PEZI</name>
<feature type="compositionally biased region" description="Polar residues" evidence="2">
    <location>
        <begin position="21"/>
        <end position="37"/>
    </location>
</feature>
<comment type="caution">
    <text evidence="3">The sequence shown here is derived from an EMBL/GenBank/DDBJ whole genome shotgun (WGS) entry which is preliminary data.</text>
</comment>
<sequence>MEPSSQPGSPGAALQPVTPDHVNQQRESTLFSPTRTGGHSRDSSIHDKISQFNHLAQAGSASAVSMSKQLERKTADAALKRAMLGREAAESEMRRHRDEARNLRRQFEEGRERERRVGERLETVMEQYGRAKETYSHTQALWEKEIRRARKEAFKSQSSIVKLQEEVKAAKTSHRSLQEILEREKERSKAREQEAFAARYQLVGVQEQLEQALERVKLIEQERDAFKTLAKNEEVARIAAEGQLPLPHSEKLDDEFDSPKKTRVSISTADIVSSAVSEAEIDELTNLWQWEKQRADRTQEHLEFLQAECRLSCCPCAKARPRRRSGVRPGSSRKQRSEPVAILDPADLVILGQKPGSPVQTPNPAEDRAVPETEVEVPEKQIKRVSKGPRRSTIFVPSEGTFRTLSRQDAEAMEAGNVSNAEGPNTEPPTPHDPQPEPRVYSRTPSVDPPAFALMLKERTSLMSLLNAPRQSDAHASTASIPKITGDASTEYMDPEQLEVEVETPAPPDRERAVPQPSPRPHTSAAFYGVSTKTTKVPIRDENVNPNISDKRGYQSQVRTPSFDINNPALTPTMTREQALAQIKERRGRARSIAQGVMTPRKQMVTGGLARRDVSAPAGRAVRGRS</sequence>
<feature type="region of interest" description="Disordered" evidence="2">
    <location>
        <begin position="1"/>
        <end position="47"/>
    </location>
</feature>
<dbReference type="Proteomes" id="UP000193689">
    <property type="component" value="Unassembled WGS sequence"/>
</dbReference>
<dbReference type="RefSeq" id="XP_040712531.1">
    <property type="nucleotide sequence ID" value="XM_040862369.1"/>
</dbReference>
<reference evidence="3 4" key="1">
    <citation type="submission" date="2016-07" db="EMBL/GenBank/DDBJ databases">
        <title>Pervasive Adenine N6-methylation of Active Genes in Fungi.</title>
        <authorList>
            <consortium name="DOE Joint Genome Institute"/>
            <person name="Mondo S.J."/>
            <person name="Dannebaum R.O."/>
            <person name="Kuo R.C."/>
            <person name="Labutti K."/>
            <person name="Haridas S."/>
            <person name="Kuo A."/>
            <person name="Salamov A."/>
            <person name="Ahrendt S.R."/>
            <person name="Lipzen A."/>
            <person name="Sullivan W."/>
            <person name="Andreopoulos W.B."/>
            <person name="Clum A."/>
            <person name="Lindquist E."/>
            <person name="Daum C."/>
            <person name="Ramamoorthy G.K."/>
            <person name="Gryganskyi A."/>
            <person name="Culley D."/>
            <person name="Magnuson J.K."/>
            <person name="James T.Y."/>
            <person name="O'Malley M.A."/>
            <person name="Stajich J.E."/>
            <person name="Spatafora J.W."/>
            <person name="Visel A."/>
            <person name="Grigoriev I.V."/>
        </authorList>
    </citation>
    <scope>NUCLEOTIDE SEQUENCE [LARGE SCALE GENOMIC DNA]</scope>
    <source>
        <strain evidence="3 4">CBS 129021</strain>
    </source>
</reference>
<protein>
    <submittedName>
        <fullName evidence="3">Uncharacterized protein</fullName>
    </submittedName>
</protein>
<feature type="compositionally biased region" description="Basic residues" evidence="2">
    <location>
        <begin position="320"/>
        <end position="334"/>
    </location>
</feature>
<proteinExistence type="predicted"/>
<evidence type="ECO:0000256" key="2">
    <source>
        <dbReference type="SAM" id="MobiDB-lite"/>
    </source>
</evidence>
<dbReference type="EMBL" id="MCFJ01000012">
    <property type="protein sequence ID" value="ORY60097.1"/>
    <property type="molecule type" value="Genomic_DNA"/>
</dbReference>
<feature type="coiled-coil region" evidence="1">
    <location>
        <begin position="160"/>
        <end position="229"/>
    </location>
</feature>